<evidence type="ECO:0000256" key="4">
    <source>
        <dbReference type="ARBA" id="ARBA00022989"/>
    </source>
</evidence>
<evidence type="ECO:0000256" key="2">
    <source>
        <dbReference type="ARBA" id="ARBA00022475"/>
    </source>
</evidence>
<keyword evidence="4 6" id="KW-1133">Transmembrane helix</keyword>
<name>A0A318NUC7_SERPL</name>
<dbReference type="PANTHER" id="PTHR43124">
    <property type="entry name" value="PURINE EFFLUX PUMP PBUE"/>
    <property type="match status" value="1"/>
</dbReference>
<evidence type="ECO:0000313" key="9">
    <source>
        <dbReference type="Proteomes" id="UP000248196"/>
    </source>
</evidence>
<dbReference type="InterPro" id="IPR036259">
    <property type="entry name" value="MFS_trans_sf"/>
</dbReference>
<dbReference type="PANTHER" id="PTHR43124:SF8">
    <property type="entry name" value="INNER MEMBRANE TRANSPORT PROTEIN YDHP"/>
    <property type="match status" value="1"/>
</dbReference>
<dbReference type="AlphaFoldDB" id="A0A318NUC7"/>
<gene>
    <name evidence="8" type="ORF">CT690_19085</name>
</gene>
<dbReference type="Proteomes" id="UP000248196">
    <property type="component" value="Unassembled WGS sequence"/>
</dbReference>
<feature type="transmembrane region" description="Helical" evidence="6">
    <location>
        <begin position="159"/>
        <end position="179"/>
    </location>
</feature>
<feature type="transmembrane region" description="Helical" evidence="6">
    <location>
        <begin position="200"/>
        <end position="221"/>
    </location>
</feature>
<dbReference type="InterPro" id="IPR050189">
    <property type="entry name" value="MFS_Efflux_Transporters"/>
</dbReference>
<feature type="transmembrane region" description="Helical" evidence="6">
    <location>
        <begin position="288"/>
        <end position="308"/>
    </location>
</feature>
<dbReference type="OrthoDB" id="9788453at2"/>
<feature type="transmembrane region" description="Helical" evidence="6">
    <location>
        <begin position="42"/>
        <end position="63"/>
    </location>
</feature>
<proteinExistence type="predicted"/>
<feature type="transmembrane region" description="Helical" evidence="6">
    <location>
        <begin position="70"/>
        <end position="89"/>
    </location>
</feature>
<feature type="transmembrane region" description="Helical" evidence="6">
    <location>
        <begin position="236"/>
        <end position="254"/>
    </location>
</feature>
<comment type="subcellular location">
    <subcellularLocation>
        <location evidence="1">Cell membrane</location>
        <topology evidence="1">Multi-pass membrane protein</topology>
    </subcellularLocation>
</comment>
<keyword evidence="3 6" id="KW-0812">Transmembrane</keyword>
<evidence type="ECO:0000256" key="3">
    <source>
        <dbReference type="ARBA" id="ARBA00022692"/>
    </source>
</evidence>
<dbReference type="CDD" id="cd17324">
    <property type="entry name" value="MFS_NepI_like"/>
    <property type="match status" value="1"/>
</dbReference>
<evidence type="ECO:0000256" key="6">
    <source>
        <dbReference type="SAM" id="Phobius"/>
    </source>
</evidence>
<evidence type="ECO:0000256" key="5">
    <source>
        <dbReference type="ARBA" id="ARBA00023136"/>
    </source>
</evidence>
<dbReference type="Pfam" id="PF07690">
    <property type="entry name" value="MFS_1"/>
    <property type="match status" value="1"/>
</dbReference>
<sequence length="387" mass="40529">MPLALLALAISAFAIGTTEFVTTGLLQDIARDLHITIPQAGYLTSGYALGVVISAPILTLLLARFNRKHTLVFLILLFIVGSFVSARAATFEQLMLGRVLSAFCHGAFFGIGAVVATTVVAPNKKASAIALMFTGLTLANVVGVPLGTYFGQHFGWRTAFWAIAALGVIGFAGLAALVPKQLAERSPILDEIAVFKRPQVWLALIVTAVGFSGLLASFAYISPMMTEVAGFAPTNLAWILSIYGVGLVVGNIVAAKFADRALVPTILTLLFLLALILALFTYTLHIKSLAIISVFLLGAIGFGTIPPLQMYVMETASGAPTLASAANISAFNLGASGGVWLGGVAIDAGYGFVSPNWVGAITTGIGLLIAVYALRKKRGREESEIPT</sequence>
<feature type="domain" description="Major facilitator superfamily (MFS) profile" evidence="7">
    <location>
        <begin position="4"/>
        <end position="378"/>
    </location>
</feature>
<feature type="transmembrane region" description="Helical" evidence="6">
    <location>
        <begin position="356"/>
        <end position="374"/>
    </location>
</feature>
<feature type="transmembrane region" description="Helical" evidence="6">
    <location>
        <begin position="128"/>
        <end position="147"/>
    </location>
</feature>
<dbReference type="Gene3D" id="1.20.1250.20">
    <property type="entry name" value="MFS general substrate transporter like domains"/>
    <property type="match status" value="2"/>
</dbReference>
<feature type="transmembrane region" description="Helical" evidence="6">
    <location>
        <begin position="261"/>
        <end position="282"/>
    </location>
</feature>
<dbReference type="RefSeq" id="WP_004950764.1">
    <property type="nucleotide sequence ID" value="NZ_PESE01000006.1"/>
</dbReference>
<organism evidence="8 9">
    <name type="scientific">Serratia plymuthica</name>
    <dbReference type="NCBI Taxonomy" id="82996"/>
    <lineage>
        <taxon>Bacteria</taxon>
        <taxon>Pseudomonadati</taxon>
        <taxon>Pseudomonadota</taxon>
        <taxon>Gammaproteobacteria</taxon>
        <taxon>Enterobacterales</taxon>
        <taxon>Yersiniaceae</taxon>
        <taxon>Serratia</taxon>
    </lineage>
</organism>
<dbReference type="InterPro" id="IPR020846">
    <property type="entry name" value="MFS_dom"/>
</dbReference>
<evidence type="ECO:0000259" key="7">
    <source>
        <dbReference type="PROSITE" id="PS50850"/>
    </source>
</evidence>
<dbReference type="GO" id="GO:0022857">
    <property type="term" value="F:transmembrane transporter activity"/>
    <property type="evidence" value="ECO:0007669"/>
    <property type="project" value="InterPro"/>
</dbReference>
<keyword evidence="5 6" id="KW-0472">Membrane</keyword>
<dbReference type="PROSITE" id="PS50850">
    <property type="entry name" value="MFS"/>
    <property type="match status" value="1"/>
</dbReference>
<feature type="transmembrane region" description="Helical" evidence="6">
    <location>
        <begin position="329"/>
        <end position="350"/>
    </location>
</feature>
<evidence type="ECO:0000256" key="1">
    <source>
        <dbReference type="ARBA" id="ARBA00004651"/>
    </source>
</evidence>
<keyword evidence="2" id="KW-1003">Cell membrane</keyword>
<dbReference type="EMBL" id="PESE01000006">
    <property type="protein sequence ID" value="PYD37489.1"/>
    <property type="molecule type" value="Genomic_DNA"/>
</dbReference>
<accession>A0A318NUC7</accession>
<evidence type="ECO:0000313" key="8">
    <source>
        <dbReference type="EMBL" id="PYD37489.1"/>
    </source>
</evidence>
<dbReference type="GO" id="GO:0005886">
    <property type="term" value="C:plasma membrane"/>
    <property type="evidence" value="ECO:0007669"/>
    <property type="project" value="UniProtKB-SubCell"/>
</dbReference>
<feature type="transmembrane region" description="Helical" evidence="6">
    <location>
        <begin position="95"/>
        <end position="121"/>
    </location>
</feature>
<reference evidence="8 9" key="1">
    <citation type="submission" date="2017-11" db="EMBL/GenBank/DDBJ databases">
        <title>Genome sequence of the oocydin A producing rhizobacterium Serratia plymuthica 4Rx5.</title>
        <authorList>
            <person name="Matilla M.A."/>
            <person name="Udaondo Z."/>
            <person name="Salmond G.P.C."/>
        </authorList>
    </citation>
    <scope>NUCLEOTIDE SEQUENCE [LARGE SCALE GENOMIC DNA]</scope>
    <source>
        <strain evidence="8 9">4Rx5</strain>
    </source>
</reference>
<protein>
    <submittedName>
        <fullName evidence="8">MFS transporter</fullName>
    </submittedName>
</protein>
<comment type="caution">
    <text evidence="8">The sequence shown here is derived from an EMBL/GenBank/DDBJ whole genome shotgun (WGS) entry which is preliminary data.</text>
</comment>
<dbReference type="InterPro" id="IPR011701">
    <property type="entry name" value="MFS"/>
</dbReference>
<dbReference type="SUPFAM" id="SSF103473">
    <property type="entry name" value="MFS general substrate transporter"/>
    <property type="match status" value="1"/>
</dbReference>